<organism evidence="1 2">
    <name type="scientific">Dreissena polymorpha</name>
    <name type="common">Zebra mussel</name>
    <name type="synonym">Mytilus polymorpha</name>
    <dbReference type="NCBI Taxonomy" id="45954"/>
    <lineage>
        <taxon>Eukaryota</taxon>
        <taxon>Metazoa</taxon>
        <taxon>Spiralia</taxon>
        <taxon>Lophotrochozoa</taxon>
        <taxon>Mollusca</taxon>
        <taxon>Bivalvia</taxon>
        <taxon>Autobranchia</taxon>
        <taxon>Heteroconchia</taxon>
        <taxon>Euheterodonta</taxon>
        <taxon>Imparidentia</taxon>
        <taxon>Neoheterodontei</taxon>
        <taxon>Myida</taxon>
        <taxon>Dreissenoidea</taxon>
        <taxon>Dreissenidae</taxon>
        <taxon>Dreissena</taxon>
    </lineage>
</organism>
<reference evidence="1" key="2">
    <citation type="submission" date="2020-11" db="EMBL/GenBank/DDBJ databases">
        <authorList>
            <person name="McCartney M.A."/>
            <person name="Auch B."/>
            <person name="Kono T."/>
            <person name="Mallez S."/>
            <person name="Becker A."/>
            <person name="Gohl D.M."/>
            <person name="Silverstein K.A.T."/>
            <person name="Koren S."/>
            <person name="Bechman K.B."/>
            <person name="Herman A."/>
            <person name="Abrahante J.E."/>
            <person name="Garbe J."/>
        </authorList>
    </citation>
    <scope>NUCLEOTIDE SEQUENCE</scope>
    <source>
        <strain evidence="1">Duluth1</strain>
        <tissue evidence="1">Whole animal</tissue>
    </source>
</reference>
<dbReference type="AlphaFoldDB" id="A0A9D4NKP9"/>
<accession>A0A9D4NKP9</accession>
<name>A0A9D4NKP9_DREPO</name>
<dbReference type="EMBL" id="JAIWYP010000001">
    <property type="protein sequence ID" value="KAH3896080.1"/>
    <property type="molecule type" value="Genomic_DNA"/>
</dbReference>
<keyword evidence="2" id="KW-1185">Reference proteome</keyword>
<proteinExistence type="predicted"/>
<protein>
    <submittedName>
        <fullName evidence="1">Uncharacterized protein</fullName>
    </submittedName>
</protein>
<comment type="caution">
    <text evidence="1">The sequence shown here is derived from an EMBL/GenBank/DDBJ whole genome shotgun (WGS) entry which is preliminary data.</text>
</comment>
<dbReference type="Proteomes" id="UP000828390">
    <property type="component" value="Unassembled WGS sequence"/>
</dbReference>
<evidence type="ECO:0000313" key="2">
    <source>
        <dbReference type="Proteomes" id="UP000828390"/>
    </source>
</evidence>
<evidence type="ECO:0000313" key="1">
    <source>
        <dbReference type="EMBL" id="KAH3896080.1"/>
    </source>
</evidence>
<reference evidence="1" key="1">
    <citation type="journal article" date="2019" name="bioRxiv">
        <title>The Genome of the Zebra Mussel, Dreissena polymorpha: A Resource for Invasive Species Research.</title>
        <authorList>
            <person name="McCartney M.A."/>
            <person name="Auch B."/>
            <person name="Kono T."/>
            <person name="Mallez S."/>
            <person name="Zhang Y."/>
            <person name="Obille A."/>
            <person name="Becker A."/>
            <person name="Abrahante J.E."/>
            <person name="Garbe J."/>
            <person name="Badalamenti J.P."/>
            <person name="Herman A."/>
            <person name="Mangelson H."/>
            <person name="Liachko I."/>
            <person name="Sullivan S."/>
            <person name="Sone E.D."/>
            <person name="Koren S."/>
            <person name="Silverstein K.A.T."/>
            <person name="Beckman K.B."/>
            <person name="Gohl D.M."/>
        </authorList>
    </citation>
    <scope>NUCLEOTIDE SEQUENCE</scope>
    <source>
        <strain evidence="1">Duluth1</strain>
        <tissue evidence="1">Whole animal</tissue>
    </source>
</reference>
<sequence>MTRRIRQTLPPQRSIKPSMTSRRMYLINLPGLSPLGNPTTMTLDRQYGSPLCLGTVAAIFPRNKAKAIGDAFVKFVGSEQTKPLKEVKTGLLFKIRKTRSIKHINSPLVTTTLN</sequence>
<gene>
    <name evidence="1" type="ORF">DPMN_020253</name>
</gene>